<dbReference type="EMBL" id="NJAK01000003">
    <property type="protein sequence ID" value="PHM59546.1"/>
    <property type="molecule type" value="Genomic_DNA"/>
</dbReference>
<proteinExistence type="predicted"/>
<comment type="caution">
    <text evidence="1">The sequence shown here is derived from an EMBL/GenBank/DDBJ whole genome shotgun (WGS) entry which is preliminary data.</text>
</comment>
<dbReference type="AlphaFoldDB" id="A0A2D0K7X1"/>
<gene>
    <name evidence="1" type="ORF">Xish_03665</name>
</gene>
<evidence type="ECO:0000313" key="1">
    <source>
        <dbReference type="EMBL" id="PHM59546.1"/>
    </source>
</evidence>
<dbReference type="Proteomes" id="UP000222168">
    <property type="component" value="Unassembled WGS sequence"/>
</dbReference>
<organism evidence="1 2">
    <name type="scientific">Xenorhabdus ishibashii</name>
    <dbReference type="NCBI Taxonomy" id="1034471"/>
    <lineage>
        <taxon>Bacteria</taxon>
        <taxon>Pseudomonadati</taxon>
        <taxon>Pseudomonadota</taxon>
        <taxon>Gammaproteobacteria</taxon>
        <taxon>Enterobacterales</taxon>
        <taxon>Morganellaceae</taxon>
        <taxon>Xenorhabdus</taxon>
    </lineage>
</organism>
<accession>A0A2D0K7X1</accession>
<name>A0A2D0K7X1_9GAMM</name>
<reference evidence="1 2" key="1">
    <citation type="journal article" date="2017" name="Nat. Microbiol.">
        <title>Natural product diversity associated with the nematode symbionts Photorhabdus and Xenorhabdus.</title>
        <authorList>
            <person name="Tobias N.J."/>
            <person name="Wolff H."/>
            <person name="Djahanschiri B."/>
            <person name="Grundmann F."/>
            <person name="Kronenwerth M."/>
            <person name="Shi Y.M."/>
            <person name="Simonyi S."/>
            <person name="Grun P."/>
            <person name="Shapiro-Ilan D."/>
            <person name="Pidot S.J."/>
            <person name="Stinear T.P."/>
            <person name="Ebersberger I."/>
            <person name="Bode H.B."/>
        </authorList>
    </citation>
    <scope>NUCLEOTIDE SEQUENCE [LARGE SCALE GENOMIC DNA]</scope>
    <source>
        <strain evidence="1 2">DSM 22670</strain>
    </source>
</reference>
<keyword evidence="2" id="KW-1185">Reference proteome</keyword>
<protein>
    <submittedName>
        <fullName evidence="1">Uncharacterized protein</fullName>
    </submittedName>
</protein>
<sequence length="46" mass="5372">MSNEMITVAKFFARGFEVTFPLMTMKQLGEFIHLVKQERLSLPIKN</sequence>
<evidence type="ECO:0000313" key="2">
    <source>
        <dbReference type="Proteomes" id="UP000222168"/>
    </source>
</evidence>